<gene>
    <name evidence="1" type="ORF">EIP91_009354</name>
</gene>
<name>A0A4R0RZZ0_9APHY</name>
<sequence>MPVMQLDGFIERPSLAAQRHYSLYGGKLSLGQRFCHLSLAYVSPRTRYFSLILPQDSARPFPMLSTRPRTRQQDQRGTFALTPRYRPQDPPRCTLSPATAWGNLGVRVWRSPRWCFLRSTGHPVFAGYSLASPAWKFL</sequence>
<organism evidence="1 2">
    <name type="scientific">Steccherinum ochraceum</name>
    <dbReference type="NCBI Taxonomy" id="92696"/>
    <lineage>
        <taxon>Eukaryota</taxon>
        <taxon>Fungi</taxon>
        <taxon>Dikarya</taxon>
        <taxon>Basidiomycota</taxon>
        <taxon>Agaricomycotina</taxon>
        <taxon>Agaricomycetes</taxon>
        <taxon>Polyporales</taxon>
        <taxon>Steccherinaceae</taxon>
        <taxon>Steccherinum</taxon>
    </lineage>
</organism>
<comment type="caution">
    <text evidence="1">The sequence shown here is derived from an EMBL/GenBank/DDBJ whole genome shotgun (WGS) entry which is preliminary data.</text>
</comment>
<proteinExistence type="predicted"/>
<dbReference type="Proteomes" id="UP000292702">
    <property type="component" value="Unassembled WGS sequence"/>
</dbReference>
<protein>
    <submittedName>
        <fullName evidence="1">Uncharacterized protein</fullName>
    </submittedName>
</protein>
<dbReference type="EMBL" id="RWJN01000053">
    <property type="protein sequence ID" value="TCD68964.1"/>
    <property type="molecule type" value="Genomic_DNA"/>
</dbReference>
<dbReference type="AlphaFoldDB" id="A0A4R0RZZ0"/>
<reference evidence="1 2" key="1">
    <citation type="submission" date="2018-11" db="EMBL/GenBank/DDBJ databases">
        <title>Genome assembly of Steccherinum ochraceum LE-BIN_3174, the white-rot fungus of the Steccherinaceae family (The Residual Polyporoid clade, Polyporales, Basidiomycota).</title>
        <authorList>
            <person name="Fedorova T.V."/>
            <person name="Glazunova O.A."/>
            <person name="Landesman E.O."/>
            <person name="Moiseenko K.V."/>
            <person name="Psurtseva N.V."/>
            <person name="Savinova O.S."/>
            <person name="Shakhova N.V."/>
            <person name="Tyazhelova T.V."/>
            <person name="Vasina D.V."/>
        </authorList>
    </citation>
    <scope>NUCLEOTIDE SEQUENCE [LARGE SCALE GENOMIC DNA]</scope>
    <source>
        <strain evidence="1 2">LE-BIN_3174</strain>
    </source>
</reference>
<evidence type="ECO:0000313" key="1">
    <source>
        <dbReference type="EMBL" id="TCD68964.1"/>
    </source>
</evidence>
<evidence type="ECO:0000313" key="2">
    <source>
        <dbReference type="Proteomes" id="UP000292702"/>
    </source>
</evidence>
<accession>A0A4R0RZZ0</accession>
<keyword evidence="2" id="KW-1185">Reference proteome</keyword>